<evidence type="ECO:0000256" key="5">
    <source>
        <dbReference type="SAM" id="Phobius"/>
    </source>
</evidence>
<feature type="transmembrane region" description="Helical" evidence="5">
    <location>
        <begin position="96"/>
        <end position="114"/>
    </location>
</feature>
<dbReference type="SUPFAM" id="SSF103473">
    <property type="entry name" value="MFS general substrate transporter"/>
    <property type="match status" value="1"/>
</dbReference>
<evidence type="ECO:0000256" key="1">
    <source>
        <dbReference type="ARBA" id="ARBA00004370"/>
    </source>
</evidence>
<dbReference type="GO" id="GO:0022857">
    <property type="term" value="F:transmembrane transporter activity"/>
    <property type="evidence" value="ECO:0007669"/>
    <property type="project" value="InterPro"/>
</dbReference>
<dbReference type="Pfam" id="PF00083">
    <property type="entry name" value="Sugar_tr"/>
    <property type="match status" value="1"/>
</dbReference>
<dbReference type="Proteomes" id="UP001345827">
    <property type="component" value="Unassembled WGS sequence"/>
</dbReference>
<reference evidence="6 7" key="1">
    <citation type="submission" date="2023-06" db="EMBL/GenBank/DDBJ databases">
        <title>Black Yeasts Isolated from many extreme environments.</title>
        <authorList>
            <person name="Coleine C."/>
            <person name="Stajich J.E."/>
            <person name="Selbmann L."/>
        </authorList>
    </citation>
    <scope>NUCLEOTIDE SEQUENCE [LARGE SCALE GENOMIC DNA]</scope>
    <source>
        <strain evidence="6 7">CCFEE 5887</strain>
    </source>
</reference>
<comment type="caution">
    <text evidence="6">The sequence shown here is derived from an EMBL/GenBank/DDBJ whole genome shotgun (WGS) entry which is preliminary data.</text>
</comment>
<organism evidence="6 7">
    <name type="scientific">Vermiconidia calcicola</name>
    <dbReference type="NCBI Taxonomy" id="1690605"/>
    <lineage>
        <taxon>Eukaryota</taxon>
        <taxon>Fungi</taxon>
        <taxon>Dikarya</taxon>
        <taxon>Ascomycota</taxon>
        <taxon>Pezizomycotina</taxon>
        <taxon>Dothideomycetes</taxon>
        <taxon>Dothideomycetidae</taxon>
        <taxon>Mycosphaerellales</taxon>
        <taxon>Extremaceae</taxon>
        <taxon>Vermiconidia</taxon>
    </lineage>
</organism>
<feature type="transmembrane region" description="Helical" evidence="5">
    <location>
        <begin position="65"/>
        <end position="90"/>
    </location>
</feature>
<keyword evidence="3 5" id="KW-1133">Transmembrane helix</keyword>
<feature type="transmembrane region" description="Helical" evidence="5">
    <location>
        <begin position="32"/>
        <end position="53"/>
    </location>
</feature>
<sequence length="126" mass="13817">MADAFTYPLVSSILNCLAVVPVSYLVDKIGRRYSLTISYFSQAFWIHVLAVVGGMAHKASTQKNVVVAAFILFSTSHNAFVTNFTIPYMIADIHFGVGWVFGSVSFGIIVFFLLPPRDEGSCTRGD</sequence>
<dbReference type="Gene3D" id="1.20.1250.20">
    <property type="entry name" value="MFS general substrate transporter like domains"/>
    <property type="match status" value="1"/>
</dbReference>
<keyword evidence="7" id="KW-1185">Reference proteome</keyword>
<dbReference type="InterPro" id="IPR036259">
    <property type="entry name" value="MFS_trans_sf"/>
</dbReference>
<feature type="transmembrane region" description="Helical" evidence="5">
    <location>
        <begin position="7"/>
        <end position="26"/>
    </location>
</feature>
<comment type="subcellular location">
    <subcellularLocation>
        <location evidence="1">Membrane</location>
    </subcellularLocation>
</comment>
<gene>
    <name evidence="6" type="ORF">LTR25_007256</name>
</gene>
<evidence type="ECO:0000313" key="7">
    <source>
        <dbReference type="Proteomes" id="UP001345827"/>
    </source>
</evidence>
<evidence type="ECO:0000313" key="6">
    <source>
        <dbReference type="EMBL" id="KAK5533390.1"/>
    </source>
</evidence>
<name>A0AAV9Q0P2_9PEZI</name>
<accession>A0AAV9Q0P2</accession>
<evidence type="ECO:0008006" key="8">
    <source>
        <dbReference type="Google" id="ProtNLM"/>
    </source>
</evidence>
<evidence type="ECO:0000256" key="2">
    <source>
        <dbReference type="ARBA" id="ARBA00022692"/>
    </source>
</evidence>
<evidence type="ECO:0000256" key="4">
    <source>
        <dbReference type="ARBA" id="ARBA00023136"/>
    </source>
</evidence>
<dbReference type="AlphaFoldDB" id="A0AAV9Q0P2"/>
<keyword evidence="2 5" id="KW-0812">Transmembrane</keyword>
<dbReference type="GO" id="GO:0016020">
    <property type="term" value="C:membrane"/>
    <property type="evidence" value="ECO:0007669"/>
    <property type="project" value="UniProtKB-SubCell"/>
</dbReference>
<dbReference type="InterPro" id="IPR005828">
    <property type="entry name" value="MFS_sugar_transport-like"/>
</dbReference>
<evidence type="ECO:0000256" key="3">
    <source>
        <dbReference type="ARBA" id="ARBA00022989"/>
    </source>
</evidence>
<dbReference type="EMBL" id="JAXLQG010000013">
    <property type="protein sequence ID" value="KAK5533390.1"/>
    <property type="molecule type" value="Genomic_DNA"/>
</dbReference>
<protein>
    <recommendedName>
        <fullName evidence="8">Major facilitator superfamily (MFS) profile domain-containing protein</fullName>
    </recommendedName>
</protein>
<keyword evidence="4 5" id="KW-0472">Membrane</keyword>
<proteinExistence type="predicted"/>